<comment type="caution">
    <text evidence="1">The sequence shown here is derived from an EMBL/GenBank/DDBJ whole genome shotgun (WGS) entry which is preliminary data.</text>
</comment>
<evidence type="ECO:0000313" key="1">
    <source>
        <dbReference type="EMBL" id="MPN51238.1"/>
    </source>
</evidence>
<reference evidence="1" key="1">
    <citation type="submission" date="2019-08" db="EMBL/GenBank/DDBJ databases">
        <authorList>
            <person name="Kucharzyk K."/>
            <person name="Murdoch R.W."/>
            <person name="Higgins S."/>
            <person name="Loffler F."/>
        </authorList>
    </citation>
    <scope>NUCLEOTIDE SEQUENCE</scope>
</reference>
<dbReference type="AlphaFoldDB" id="A0A645IIX2"/>
<proteinExistence type="predicted"/>
<organism evidence="1">
    <name type="scientific">bioreactor metagenome</name>
    <dbReference type="NCBI Taxonomy" id="1076179"/>
    <lineage>
        <taxon>unclassified sequences</taxon>
        <taxon>metagenomes</taxon>
        <taxon>ecological metagenomes</taxon>
    </lineage>
</organism>
<dbReference type="EMBL" id="VSSQ01116146">
    <property type="protein sequence ID" value="MPN51238.1"/>
    <property type="molecule type" value="Genomic_DNA"/>
</dbReference>
<sequence>MLLRDRQDRVHVGDDAVQMDDHDALGTLGDQGFDRFGIDGVIGGDVGEDRQGSGLDRGETRRDERIRRADHFIAGADAERRDRGMQRAGAVGHADRIADAEPLGPRLFELLADRAGPVVDLAGTQHVGRLLDGAFFEYRPARKAAVVQFRPAVDGESGGFGVGCSHVVTPFVL</sequence>
<name>A0A645IIX2_9ZZZZ</name>
<gene>
    <name evidence="1" type="ORF">SDC9_198880</name>
</gene>
<accession>A0A645IIX2</accession>
<protein>
    <submittedName>
        <fullName evidence="1">Uncharacterized protein</fullName>
    </submittedName>
</protein>